<keyword evidence="12" id="KW-0067">ATP-binding</keyword>
<feature type="region of interest" description="Disordered" evidence="21">
    <location>
        <begin position="1"/>
        <end position="35"/>
    </location>
</feature>
<dbReference type="GO" id="GO:0003910">
    <property type="term" value="F:DNA ligase (ATP) activity"/>
    <property type="evidence" value="ECO:0007669"/>
    <property type="project" value="UniProtKB-EC"/>
</dbReference>
<sequence length="867" mass="95762">MAKPASEYTRKRNFAITSEPAESKRKGKGKSQPGALGFVIQKHDARNLHYDFRLELDGTLKSWAVPKGPSLDPTQKRLAVHVEDHPLDYAGFEGSIPQGQYGGGDVIVWDRGVWQPHGDPQKTYAAGKLKFTLVGEKLSGDWALVRTRLKGSGSKEQWLLIKEKDDIARPAAEYDITQEQPQSVISGAHVGEERSTPKKSTASAANGKAKASTSKSKAPTPAAKPTRRKAKSAFPDTLSPQLATLVEAPPAGDWLYEIKFDGYRMLTRIEGDEVRLFTRNGHDWTERLPELVKALKGMELRDSWFDGEVVVLDEQGLPDFQGLQNAFDAGNSKDILYYLFDMPFLSAEDLREVPLEQRRDALKHVLDAQKSRLLRYSDAFQAGHQDIVASAAAMGLEGVIGKRAGSAYVSKRNADWIKLKCRLRQEFVVVGYTAPQGSRSAFGALLLAVNAGEDGLVYAGRVGTGFTEVSLEQLHKQLKKLQRKDSPLAKKLSASQARGVQWVEPKLVCETEFAQWTREGIVRQAAFVGLRNDKPAKDVVREDAQPAKVASQTPTKTAAPQARKKAAQGKVDVAGTGVSHPDRIIDSKTGTSKIELAQFYESIADWILPYLNKRPVALLRCPEGIDGEQFFQKHAEHLAIPHIRQLDRALDPGHAALMEIDSLPALIGAAQMGAIELHTWGATRDRIETPDHFVLDLDPDPALPWRSMIEATQMVLAVLEELGLEAFLKTSGGKGMHIIVPLARQADWDTVKAFAKAIAEFASRQLPERFTATMGPKNRVGKIFIDYLRNSRGGSTVTAYSVRARPGLPVSVPIALDELAGLKSSAQWDITNLEQRLKRLKDDPWAGYSNRRKITQKMWKQLGAKRP</sequence>
<dbReference type="CDD" id="cd04862">
    <property type="entry name" value="PaeLigD_Pol_like"/>
    <property type="match status" value="1"/>
</dbReference>
<keyword evidence="8" id="KW-0547">Nucleotide-binding</keyword>
<evidence type="ECO:0000256" key="14">
    <source>
        <dbReference type="ARBA" id="ARBA00023125"/>
    </source>
</evidence>
<gene>
    <name evidence="23" type="ORF">SAMN05444505_110270</name>
</gene>
<evidence type="ECO:0000256" key="18">
    <source>
        <dbReference type="ARBA" id="ARBA00023268"/>
    </source>
</evidence>
<evidence type="ECO:0000256" key="5">
    <source>
        <dbReference type="ARBA" id="ARBA00022695"/>
    </source>
</evidence>
<dbReference type="NCBIfam" id="TIGR02778">
    <property type="entry name" value="ligD_pol"/>
    <property type="match status" value="1"/>
</dbReference>
<evidence type="ECO:0000256" key="6">
    <source>
        <dbReference type="ARBA" id="ARBA00022722"/>
    </source>
</evidence>
<keyword evidence="11" id="KW-0269">Exonuclease</keyword>
<dbReference type="PANTHER" id="PTHR42705">
    <property type="entry name" value="BIFUNCTIONAL NON-HOMOLOGOUS END JOINING PROTEIN LIGD"/>
    <property type="match status" value="1"/>
</dbReference>
<dbReference type="NCBIfam" id="TIGR02776">
    <property type="entry name" value="NHEJ_ligase_prk"/>
    <property type="match status" value="1"/>
</dbReference>
<dbReference type="GO" id="GO:0006310">
    <property type="term" value="P:DNA recombination"/>
    <property type="evidence" value="ECO:0007669"/>
    <property type="project" value="UniProtKB-KW"/>
</dbReference>
<evidence type="ECO:0000256" key="4">
    <source>
        <dbReference type="ARBA" id="ARBA00022679"/>
    </source>
</evidence>
<dbReference type="Proteomes" id="UP000183853">
    <property type="component" value="Unassembled WGS sequence"/>
</dbReference>
<dbReference type="SUPFAM" id="SSF56091">
    <property type="entry name" value="DNA ligase/mRNA capping enzyme, catalytic domain"/>
    <property type="match status" value="1"/>
</dbReference>
<keyword evidence="17" id="KW-0464">Manganese</keyword>
<dbReference type="InterPro" id="IPR014145">
    <property type="entry name" value="LigD_pol_dom"/>
</dbReference>
<dbReference type="PROSITE" id="PS50160">
    <property type="entry name" value="DNA_LIGASE_A3"/>
    <property type="match status" value="1"/>
</dbReference>
<keyword evidence="9" id="KW-0227">DNA damage</keyword>
<evidence type="ECO:0000256" key="2">
    <source>
        <dbReference type="ARBA" id="ARBA00012727"/>
    </source>
</evidence>
<dbReference type="InterPro" id="IPR014144">
    <property type="entry name" value="LigD_PE_domain"/>
</dbReference>
<evidence type="ECO:0000313" key="24">
    <source>
        <dbReference type="Proteomes" id="UP000183853"/>
    </source>
</evidence>
<dbReference type="GO" id="GO:0003887">
    <property type="term" value="F:DNA-directed DNA polymerase activity"/>
    <property type="evidence" value="ECO:0007669"/>
    <property type="project" value="UniProtKB-KW"/>
</dbReference>
<dbReference type="GO" id="GO:0006281">
    <property type="term" value="P:DNA repair"/>
    <property type="evidence" value="ECO:0007669"/>
    <property type="project" value="UniProtKB-KW"/>
</dbReference>
<evidence type="ECO:0000259" key="22">
    <source>
        <dbReference type="PROSITE" id="PS50160"/>
    </source>
</evidence>
<dbReference type="CDD" id="cd07906">
    <property type="entry name" value="Adenylation_DNA_ligase_LigD_LigC"/>
    <property type="match status" value="1"/>
</dbReference>
<dbReference type="Gene3D" id="2.40.50.140">
    <property type="entry name" value="Nucleic acid-binding proteins"/>
    <property type="match status" value="1"/>
</dbReference>
<feature type="compositionally biased region" description="Low complexity" evidence="21">
    <location>
        <begin position="198"/>
        <end position="224"/>
    </location>
</feature>
<evidence type="ECO:0000256" key="15">
    <source>
        <dbReference type="ARBA" id="ARBA00023172"/>
    </source>
</evidence>
<keyword evidence="10" id="KW-0378">Hydrolase</keyword>
<keyword evidence="5" id="KW-0548">Nucleotidyltransferase</keyword>
<evidence type="ECO:0000256" key="20">
    <source>
        <dbReference type="ARBA" id="ARBA00034003"/>
    </source>
</evidence>
<dbReference type="Pfam" id="PF13298">
    <property type="entry name" value="LigD_N"/>
    <property type="match status" value="1"/>
</dbReference>
<feature type="region of interest" description="Disordered" evidence="21">
    <location>
        <begin position="541"/>
        <end position="574"/>
    </location>
</feature>
<evidence type="ECO:0000256" key="19">
    <source>
        <dbReference type="ARBA" id="ARBA00029943"/>
    </source>
</evidence>
<keyword evidence="18" id="KW-0511">Multifunctional enzyme</keyword>
<dbReference type="GO" id="GO:0004527">
    <property type="term" value="F:exonuclease activity"/>
    <property type="evidence" value="ECO:0007669"/>
    <property type="project" value="UniProtKB-KW"/>
</dbReference>
<organism evidence="23 24">
    <name type="scientific">Pseudomonas syringae</name>
    <dbReference type="NCBI Taxonomy" id="317"/>
    <lineage>
        <taxon>Bacteria</taxon>
        <taxon>Pseudomonadati</taxon>
        <taxon>Pseudomonadota</taxon>
        <taxon>Gammaproteobacteria</taxon>
        <taxon>Pseudomonadales</taxon>
        <taxon>Pseudomonadaceae</taxon>
        <taxon>Pseudomonas</taxon>
    </lineage>
</organism>
<comment type="caution">
    <text evidence="23">The sequence shown here is derived from an EMBL/GenBank/DDBJ whole genome shotgun (WGS) entry which is preliminary data.</text>
</comment>
<dbReference type="GO" id="GO:0005524">
    <property type="term" value="F:ATP binding"/>
    <property type="evidence" value="ECO:0007669"/>
    <property type="project" value="UniProtKB-KW"/>
</dbReference>
<dbReference type="InterPro" id="IPR052171">
    <property type="entry name" value="NHEJ_LigD"/>
</dbReference>
<keyword evidence="6" id="KW-0540">Nuclease</keyword>
<evidence type="ECO:0000256" key="3">
    <source>
        <dbReference type="ARBA" id="ARBA00022598"/>
    </source>
</evidence>
<dbReference type="RefSeq" id="WP_074808808.1">
    <property type="nucleotide sequence ID" value="NZ_FNHM01000010.1"/>
</dbReference>
<dbReference type="InterPro" id="IPR012340">
    <property type="entry name" value="NA-bd_OB-fold"/>
</dbReference>
<dbReference type="InterPro" id="IPR033651">
    <property type="entry name" value="PaeLigD_Pol-like"/>
</dbReference>
<evidence type="ECO:0000256" key="12">
    <source>
        <dbReference type="ARBA" id="ARBA00022840"/>
    </source>
</evidence>
<dbReference type="InterPro" id="IPR012310">
    <property type="entry name" value="DNA_ligase_ATP-dep_cent"/>
</dbReference>
<dbReference type="InterPro" id="IPR014146">
    <property type="entry name" value="LigD_ligase_dom"/>
</dbReference>
<evidence type="ECO:0000256" key="11">
    <source>
        <dbReference type="ARBA" id="ARBA00022839"/>
    </source>
</evidence>
<dbReference type="NCBIfam" id="NF004628">
    <property type="entry name" value="PRK05972.1"/>
    <property type="match status" value="1"/>
</dbReference>
<proteinExistence type="predicted"/>
<keyword evidence="4" id="KW-0808">Transferase</keyword>
<evidence type="ECO:0000256" key="9">
    <source>
        <dbReference type="ARBA" id="ARBA00022763"/>
    </source>
</evidence>
<dbReference type="GO" id="GO:0003677">
    <property type="term" value="F:DNA binding"/>
    <property type="evidence" value="ECO:0007669"/>
    <property type="project" value="UniProtKB-KW"/>
</dbReference>
<keyword evidence="13" id="KW-0239">DNA-directed DNA polymerase</keyword>
<keyword evidence="3 23" id="KW-0436">Ligase</keyword>
<dbReference type="EC" id="6.5.1.1" evidence="2"/>
<dbReference type="CDD" id="cd07971">
    <property type="entry name" value="OBF_DNA_ligase_LigD"/>
    <property type="match status" value="1"/>
</dbReference>
<dbReference type="Pfam" id="PF04679">
    <property type="entry name" value="DNA_ligase_A_C"/>
    <property type="match status" value="1"/>
</dbReference>
<dbReference type="NCBIfam" id="TIGR02777">
    <property type="entry name" value="LigD_PE_dom"/>
    <property type="match status" value="1"/>
</dbReference>
<evidence type="ECO:0000256" key="17">
    <source>
        <dbReference type="ARBA" id="ARBA00023211"/>
    </source>
</evidence>
<feature type="region of interest" description="Disordered" evidence="21">
    <location>
        <begin position="173"/>
        <end position="235"/>
    </location>
</feature>
<dbReference type="InterPro" id="IPR012309">
    <property type="entry name" value="DNA_ligase_ATP-dep_C"/>
</dbReference>
<keyword evidence="14" id="KW-0238">DNA-binding</keyword>
<dbReference type="Gene3D" id="3.90.920.10">
    <property type="entry name" value="DNA primase, PRIM domain"/>
    <property type="match status" value="1"/>
</dbReference>
<protein>
    <recommendedName>
        <fullName evidence="2">DNA ligase (ATP)</fullName>
        <ecNumber evidence="2">6.5.1.1</ecNumber>
    </recommendedName>
    <alternativeName>
        <fullName evidence="19">NHEJ DNA polymerase</fullName>
    </alternativeName>
</protein>
<evidence type="ECO:0000256" key="7">
    <source>
        <dbReference type="ARBA" id="ARBA00022723"/>
    </source>
</evidence>
<accession>A0AB37ZU83</accession>
<dbReference type="Pfam" id="PF01068">
    <property type="entry name" value="DNA_ligase_A_M"/>
    <property type="match status" value="1"/>
</dbReference>
<dbReference type="InterPro" id="IPR014143">
    <property type="entry name" value="NHEJ_ligase_prk"/>
</dbReference>
<keyword evidence="16" id="KW-0234">DNA repair</keyword>
<evidence type="ECO:0000313" key="23">
    <source>
        <dbReference type="EMBL" id="SDN81877.1"/>
    </source>
</evidence>
<evidence type="ECO:0000256" key="10">
    <source>
        <dbReference type="ARBA" id="ARBA00022801"/>
    </source>
</evidence>
<dbReference type="EMBL" id="FNHM01000010">
    <property type="protein sequence ID" value="SDN81877.1"/>
    <property type="molecule type" value="Genomic_DNA"/>
</dbReference>
<reference evidence="23 24" key="1">
    <citation type="submission" date="2016-10" db="EMBL/GenBank/DDBJ databases">
        <authorList>
            <person name="Varghese N."/>
            <person name="Submissions S."/>
        </authorList>
    </citation>
    <scope>NUCLEOTIDE SEQUENCE [LARGE SCALE GENOMIC DNA]</scope>
    <source>
        <strain evidence="23 24">BS2122</strain>
    </source>
</reference>
<feature type="domain" description="ATP-dependent DNA ligase family profile" evidence="22">
    <location>
        <begin position="328"/>
        <end position="420"/>
    </location>
</feature>
<dbReference type="PANTHER" id="PTHR42705:SF2">
    <property type="entry name" value="BIFUNCTIONAL NON-HOMOLOGOUS END JOINING PROTEIN LIGD"/>
    <property type="match status" value="1"/>
</dbReference>
<evidence type="ECO:0000256" key="13">
    <source>
        <dbReference type="ARBA" id="ARBA00022932"/>
    </source>
</evidence>
<dbReference type="AlphaFoldDB" id="A0AB37ZU83"/>
<comment type="catalytic activity">
    <reaction evidence="20">
        <text>ATP + (deoxyribonucleotide)n-3'-hydroxyl + 5'-phospho-(deoxyribonucleotide)m = (deoxyribonucleotide)n+m + AMP + diphosphate.</text>
        <dbReference type="EC" id="6.5.1.1"/>
    </reaction>
</comment>
<evidence type="ECO:0000256" key="21">
    <source>
        <dbReference type="SAM" id="MobiDB-lite"/>
    </source>
</evidence>
<dbReference type="Pfam" id="PF21686">
    <property type="entry name" value="LigD_Prim-Pol"/>
    <property type="match status" value="1"/>
</dbReference>
<keyword evidence="7" id="KW-0479">Metal-binding</keyword>
<dbReference type="Gene3D" id="3.30.470.30">
    <property type="entry name" value="DNA ligase/mRNA capping enzyme"/>
    <property type="match status" value="1"/>
</dbReference>
<name>A0AB37ZU83_PSESX</name>
<dbReference type="SUPFAM" id="SSF50249">
    <property type="entry name" value="Nucleic acid-binding proteins"/>
    <property type="match status" value="1"/>
</dbReference>
<comment type="cofactor">
    <cofactor evidence="1">
        <name>Mn(2+)</name>
        <dbReference type="ChEBI" id="CHEBI:29035"/>
    </cofactor>
</comment>
<evidence type="ECO:0000256" key="1">
    <source>
        <dbReference type="ARBA" id="ARBA00001936"/>
    </source>
</evidence>
<dbReference type="Gene3D" id="3.30.1490.70">
    <property type="match status" value="1"/>
</dbReference>
<evidence type="ECO:0000256" key="16">
    <source>
        <dbReference type="ARBA" id="ARBA00023204"/>
    </source>
</evidence>
<dbReference type="GO" id="GO:0046872">
    <property type="term" value="F:metal ion binding"/>
    <property type="evidence" value="ECO:0007669"/>
    <property type="project" value="UniProtKB-KW"/>
</dbReference>
<dbReference type="NCBIfam" id="TIGR02779">
    <property type="entry name" value="NHEJ_ligase_lig"/>
    <property type="match status" value="1"/>
</dbReference>
<evidence type="ECO:0000256" key="8">
    <source>
        <dbReference type="ARBA" id="ARBA00022741"/>
    </source>
</evidence>
<keyword evidence="15" id="KW-0233">DNA recombination</keyword>